<dbReference type="RefSeq" id="WP_013883709.1">
    <property type="nucleotide sequence ID" value="NC_015671.1"/>
</dbReference>
<dbReference type="GO" id="GO:0002161">
    <property type="term" value="F:aminoacyl-tRNA deacylase activity"/>
    <property type="evidence" value="ECO:0007669"/>
    <property type="project" value="InterPro"/>
</dbReference>
<dbReference type="SUPFAM" id="SSF55826">
    <property type="entry name" value="YbaK/ProRS associated domain"/>
    <property type="match status" value="1"/>
</dbReference>
<organism evidence="2 3">
    <name type="scientific">Cellulomonas gilvus (strain ATCC 13127 / NRRL B-14078)</name>
    <name type="common">Cellvibrio gilvus</name>
    <dbReference type="NCBI Taxonomy" id="593907"/>
    <lineage>
        <taxon>Bacteria</taxon>
        <taxon>Bacillati</taxon>
        <taxon>Actinomycetota</taxon>
        <taxon>Actinomycetes</taxon>
        <taxon>Micrococcales</taxon>
        <taxon>Cellulomonadaceae</taxon>
        <taxon>Cellulomonas</taxon>
    </lineage>
</organism>
<dbReference type="KEGG" id="cga:Celgi_1679"/>
<feature type="domain" description="YbaK/aminoacyl-tRNA synthetase-associated" evidence="1">
    <location>
        <begin position="32"/>
        <end position="149"/>
    </location>
</feature>
<evidence type="ECO:0000313" key="2">
    <source>
        <dbReference type="EMBL" id="AEI12190.1"/>
    </source>
</evidence>
<dbReference type="Pfam" id="PF04073">
    <property type="entry name" value="tRNA_edit"/>
    <property type="match status" value="1"/>
</dbReference>
<reference evidence="3" key="1">
    <citation type="submission" date="2011-04" db="EMBL/GenBank/DDBJ databases">
        <title>Complete sequence of Cellvibrio gilvus ATCC 13127.</title>
        <authorList>
            <person name="Lucas S."/>
            <person name="Han J."/>
            <person name="Lapidus A."/>
            <person name="Cheng J.-F."/>
            <person name="Goodwin L."/>
            <person name="Pitluck S."/>
            <person name="Peters L."/>
            <person name="Munk A."/>
            <person name="Detter J.C."/>
            <person name="Han C."/>
            <person name="Tapia R."/>
            <person name="Land M."/>
            <person name="Hauser L."/>
            <person name="Kyrpides N."/>
            <person name="Ivanova N."/>
            <person name="Ovchinnikova G."/>
            <person name="Pagani I."/>
            <person name="Mead D."/>
            <person name="Brumm P."/>
            <person name="Woyke T."/>
        </authorList>
    </citation>
    <scope>NUCLEOTIDE SEQUENCE [LARGE SCALE GENOMIC DNA]</scope>
    <source>
        <strain evidence="3">ATCC 13127 / NRRL B-14078</strain>
    </source>
</reference>
<dbReference type="Proteomes" id="UP000000485">
    <property type="component" value="Chromosome"/>
</dbReference>
<dbReference type="HOGENOM" id="CLU_094875_0_0_11"/>
<dbReference type="CDD" id="cd04333">
    <property type="entry name" value="ProX_deacylase"/>
    <property type="match status" value="1"/>
</dbReference>
<protein>
    <submittedName>
        <fullName evidence="2">YbaK/prolyl-tRNA synthetase associated region</fullName>
    </submittedName>
</protein>
<dbReference type="OrthoDB" id="8536235at2"/>
<dbReference type="PANTHER" id="PTHR30411">
    <property type="entry name" value="CYTOPLASMIC PROTEIN"/>
    <property type="match status" value="1"/>
</dbReference>
<evidence type="ECO:0000313" key="3">
    <source>
        <dbReference type="Proteomes" id="UP000000485"/>
    </source>
</evidence>
<dbReference type="eggNOG" id="COG2606">
    <property type="taxonomic scope" value="Bacteria"/>
</dbReference>
<accession>F8A5N5</accession>
<dbReference type="AlphaFoldDB" id="F8A5N5"/>
<name>F8A5N5_CELGA</name>
<proteinExistence type="predicted"/>
<keyword evidence="2" id="KW-0030">Aminoacyl-tRNA synthetase</keyword>
<dbReference type="InterPro" id="IPR007214">
    <property type="entry name" value="YbaK/aa-tRNA-synth-assoc-dom"/>
</dbReference>
<dbReference type="GO" id="GO:0004812">
    <property type="term" value="F:aminoacyl-tRNA ligase activity"/>
    <property type="evidence" value="ECO:0007669"/>
    <property type="project" value="UniProtKB-KW"/>
</dbReference>
<dbReference type="STRING" id="593907.Celgi_1679"/>
<dbReference type="Gene3D" id="3.90.960.10">
    <property type="entry name" value="YbaK/aminoacyl-tRNA synthetase-associated domain"/>
    <property type="match status" value="1"/>
</dbReference>
<gene>
    <name evidence="2" type="ordered locus">Celgi_1679</name>
</gene>
<sequence length="160" mass="16530">MTGSDLPPRSRVVAQALAEAGVRGEVVLLPDSARTAAEAATALGCHVGQIANSLLFWCDGQALLVLTSGRHRVDTAALARRLGRSSIERATPEQVRESTGMAIGGVAPLGHPSPVETVVDETLAEFTVVWAAGGTPHTVFPTTFDELVRVTGGAVHAVTA</sequence>
<dbReference type="PANTHER" id="PTHR30411:SF1">
    <property type="entry name" value="CYTOPLASMIC PROTEIN"/>
    <property type="match status" value="1"/>
</dbReference>
<keyword evidence="3" id="KW-1185">Reference proteome</keyword>
<dbReference type="InterPro" id="IPR036754">
    <property type="entry name" value="YbaK/aa-tRNA-synt-asso_dom_sf"/>
</dbReference>
<keyword evidence="2" id="KW-0436">Ligase</keyword>
<evidence type="ECO:0000259" key="1">
    <source>
        <dbReference type="Pfam" id="PF04073"/>
    </source>
</evidence>
<dbReference type="EMBL" id="CP002665">
    <property type="protein sequence ID" value="AEI12190.1"/>
    <property type="molecule type" value="Genomic_DNA"/>
</dbReference>